<dbReference type="Gene3D" id="3.40.190.10">
    <property type="entry name" value="Periplasmic binding protein-like II"/>
    <property type="match status" value="2"/>
</dbReference>
<comment type="caution">
    <text evidence="1">The sequence shown here is derived from an EMBL/GenBank/DDBJ whole genome shotgun (WGS) entry which is preliminary data.</text>
</comment>
<reference evidence="1 2" key="2">
    <citation type="submission" date="2016-08" db="EMBL/GenBank/DDBJ databases">
        <title>Pervasive Adenine N6-methylation of Active Genes in Fungi.</title>
        <authorList>
            <consortium name="DOE Joint Genome Institute"/>
            <person name="Mondo S.J."/>
            <person name="Dannebaum R.O."/>
            <person name="Kuo R.C."/>
            <person name="Labutti K."/>
            <person name="Haridas S."/>
            <person name="Kuo A."/>
            <person name="Salamov A."/>
            <person name="Ahrendt S.R."/>
            <person name="Lipzen A."/>
            <person name="Sullivan W."/>
            <person name="Andreopoulos W.B."/>
            <person name="Clum A."/>
            <person name="Lindquist E."/>
            <person name="Daum C."/>
            <person name="Ramamoorthy G.K."/>
            <person name="Gryganskyi A."/>
            <person name="Culley D."/>
            <person name="Magnuson J.K."/>
            <person name="James T.Y."/>
            <person name="O'Malley M.A."/>
            <person name="Stajich J.E."/>
            <person name="Spatafora J.W."/>
            <person name="Visel A."/>
            <person name="Grigoriev I.V."/>
        </authorList>
    </citation>
    <scope>NUCLEOTIDE SEQUENCE [LARGE SCALE GENOMIC DNA]</scope>
    <source>
        <strain evidence="1 2">S4</strain>
    </source>
</reference>
<dbReference type="SUPFAM" id="SSF53850">
    <property type="entry name" value="Periplasmic binding protein-like II"/>
    <property type="match status" value="1"/>
</dbReference>
<dbReference type="EMBL" id="MCFG01000269">
    <property type="protein sequence ID" value="ORX76991.1"/>
    <property type="molecule type" value="Genomic_DNA"/>
</dbReference>
<dbReference type="Proteomes" id="UP000193944">
    <property type="component" value="Unassembled WGS sequence"/>
</dbReference>
<evidence type="ECO:0000313" key="2">
    <source>
        <dbReference type="Proteomes" id="UP000193944"/>
    </source>
</evidence>
<protein>
    <submittedName>
        <fullName evidence="1">Uncharacterized protein</fullName>
    </submittedName>
</protein>
<feature type="non-terminal residue" evidence="1">
    <location>
        <position position="328"/>
    </location>
</feature>
<sequence length="328" mass="38082">MNIPKSFVTSININAIGFEVSESGLISTITYDFNEYSKLNNLDITLELTSLTSENSTIYINGEEVSIQSLLANKSKKYDIYFYNNSYASEISEHLMDLNEYISPEITEKYYSYIFNNTYILNNRLIGFPIDRGISIFYSNKESLDEDDKSLQKTWKDILDLMFDGDDSNEMRSIYENLLSYYADLESQETIEGLEVYQQILIVTLSEGINIGINNYIDKEKKLEAIKVLEFLLSKEEQKKLIMNQKVFSGMNELYYDDEVCSVISCDVFRNIQLFPQYNQEGKENIDEYPTNFENNIFEFLNGNKTTVDVLDKVNDLTLLHQMTLDTN</sequence>
<reference evidence="1 2" key="1">
    <citation type="submission" date="2016-08" db="EMBL/GenBank/DDBJ databases">
        <title>A Parts List for Fungal Cellulosomes Revealed by Comparative Genomics.</title>
        <authorList>
            <consortium name="DOE Joint Genome Institute"/>
            <person name="Haitjema C.H."/>
            <person name="Gilmore S.P."/>
            <person name="Henske J.K."/>
            <person name="Solomon K.V."/>
            <person name="De Groot R."/>
            <person name="Kuo A."/>
            <person name="Mondo S.J."/>
            <person name="Salamov A.A."/>
            <person name="Labutti K."/>
            <person name="Zhao Z."/>
            <person name="Chiniquy J."/>
            <person name="Barry K."/>
            <person name="Brewer H.M."/>
            <person name="Purvine S.O."/>
            <person name="Wright A.T."/>
            <person name="Boxma B."/>
            <person name="Van Alen T."/>
            <person name="Hackstein J.H."/>
            <person name="Baker S.E."/>
            <person name="Grigoriev I.V."/>
            <person name="O'Malley M.A."/>
        </authorList>
    </citation>
    <scope>NUCLEOTIDE SEQUENCE [LARGE SCALE GENOMIC DNA]</scope>
    <source>
        <strain evidence="1 2">S4</strain>
    </source>
</reference>
<dbReference type="AlphaFoldDB" id="A0A1Y1WTX9"/>
<keyword evidence="2" id="KW-1185">Reference proteome</keyword>
<name>A0A1Y1WTX9_9FUNG</name>
<evidence type="ECO:0000313" key="1">
    <source>
        <dbReference type="EMBL" id="ORX76991.1"/>
    </source>
</evidence>
<proteinExistence type="predicted"/>
<organism evidence="1 2">
    <name type="scientific">Anaeromyces robustus</name>
    <dbReference type="NCBI Taxonomy" id="1754192"/>
    <lineage>
        <taxon>Eukaryota</taxon>
        <taxon>Fungi</taxon>
        <taxon>Fungi incertae sedis</taxon>
        <taxon>Chytridiomycota</taxon>
        <taxon>Chytridiomycota incertae sedis</taxon>
        <taxon>Neocallimastigomycetes</taxon>
        <taxon>Neocallimastigales</taxon>
        <taxon>Neocallimastigaceae</taxon>
        <taxon>Anaeromyces</taxon>
    </lineage>
</organism>
<gene>
    <name evidence="1" type="ORF">BCR32DRAFT_270938</name>
</gene>
<accession>A0A1Y1WTX9</accession>